<comment type="caution">
    <text evidence="1">The sequence shown here is derived from an EMBL/GenBank/DDBJ whole genome shotgun (WGS) entry which is preliminary data.</text>
</comment>
<gene>
    <name evidence="1" type="ORF">CLV67_13355</name>
</gene>
<accession>A0A2T0JSG1</accession>
<evidence type="ECO:0000313" key="2">
    <source>
        <dbReference type="Proteomes" id="UP000239415"/>
    </source>
</evidence>
<dbReference type="AlphaFoldDB" id="A0A2T0JSG1"/>
<reference evidence="1 2" key="1">
    <citation type="submission" date="2018-03" db="EMBL/GenBank/DDBJ databases">
        <title>Genomic Encyclopedia of Archaeal and Bacterial Type Strains, Phase II (KMG-II): from individual species to whole genera.</title>
        <authorList>
            <person name="Goeker M."/>
        </authorList>
    </citation>
    <scope>NUCLEOTIDE SEQUENCE [LARGE SCALE GENOMIC DNA]</scope>
    <source>
        <strain evidence="1 2">DSM 43146</strain>
    </source>
</reference>
<sequence>MYAGVPTMVDAMLAGTRVTAEWVGPRPAAGDVADVELGIDEALKWGHSIAVDDDQLTLREGPRLRGTVEMQKQDLLTIRIAEGLAEVEVDDPSIDVRHGTAVALVVGPVKLYPTGT</sequence>
<organism evidence="1 2">
    <name type="scientific">Actinoplanes italicus</name>
    <dbReference type="NCBI Taxonomy" id="113567"/>
    <lineage>
        <taxon>Bacteria</taxon>
        <taxon>Bacillati</taxon>
        <taxon>Actinomycetota</taxon>
        <taxon>Actinomycetes</taxon>
        <taxon>Micromonosporales</taxon>
        <taxon>Micromonosporaceae</taxon>
        <taxon>Actinoplanes</taxon>
    </lineage>
</organism>
<dbReference type="EMBL" id="PVMZ01000033">
    <property type="protein sequence ID" value="PRX10575.1"/>
    <property type="molecule type" value="Genomic_DNA"/>
</dbReference>
<dbReference type="Proteomes" id="UP000239415">
    <property type="component" value="Unassembled WGS sequence"/>
</dbReference>
<proteinExistence type="predicted"/>
<name>A0A2T0JSG1_9ACTN</name>
<evidence type="ECO:0000313" key="1">
    <source>
        <dbReference type="EMBL" id="PRX10575.1"/>
    </source>
</evidence>
<keyword evidence="2" id="KW-1185">Reference proteome</keyword>
<protein>
    <submittedName>
        <fullName evidence="1">Uncharacterized protein</fullName>
    </submittedName>
</protein>